<evidence type="ECO:0000313" key="7">
    <source>
        <dbReference type="EMBL" id="HGL40660.1"/>
    </source>
</evidence>
<dbReference type="GO" id="GO:0005525">
    <property type="term" value="F:GTP binding"/>
    <property type="evidence" value="ECO:0007669"/>
    <property type="project" value="UniProtKB-UniRule"/>
</dbReference>
<keyword evidence="4 6" id="KW-0173">Coenzyme A biosynthesis</keyword>
<organism evidence="8">
    <name type="scientific">Caldiarchaeum subterraneum</name>
    <dbReference type="NCBI Taxonomy" id="311458"/>
    <lineage>
        <taxon>Archaea</taxon>
        <taxon>Nitrososphaerota</taxon>
        <taxon>Candidatus Caldarchaeales</taxon>
        <taxon>Candidatus Caldarchaeaceae</taxon>
        <taxon>Candidatus Caldarchaeum</taxon>
    </lineage>
</organism>
<comment type="pathway">
    <text evidence="6">Cofactor biosynthesis; coenzyme A biosynthesis.</text>
</comment>
<evidence type="ECO:0000256" key="1">
    <source>
        <dbReference type="ARBA" id="ARBA00022679"/>
    </source>
</evidence>
<reference evidence="8" key="1">
    <citation type="journal article" date="2020" name="mSystems">
        <title>Genome- and Community-Level Interaction Insights into Carbon Utilization and Element Cycling Functions of Hydrothermarchaeota in Hydrothermal Sediment.</title>
        <authorList>
            <person name="Zhou Z."/>
            <person name="Liu Y."/>
            <person name="Xu W."/>
            <person name="Pan J."/>
            <person name="Luo Z.H."/>
            <person name="Li M."/>
        </authorList>
    </citation>
    <scope>NUCLEOTIDE SEQUENCE [LARGE SCALE GENOMIC DNA]</scope>
    <source>
        <strain evidence="9">SpSt-1073</strain>
        <strain evidence="8">SpSt-613</strain>
        <strain evidence="7">SpSt-669</strain>
    </source>
</reference>
<dbReference type="GO" id="GO:0016301">
    <property type="term" value="F:kinase activity"/>
    <property type="evidence" value="ECO:0007669"/>
    <property type="project" value="UniProtKB-UniRule"/>
</dbReference>
<evidence type="ECO:0000256" key="6">
    <source>
        <dbReference type="HAMAP-Rule" id="MF_00590"/>
    </source>
</evidence>
<keyword evidence="5 6" id="KW-0342">GTP-binding</keyword>
<dbReference type="EC" id="2.7.1.237" evidence="6"/>
<accession>A0A7C4E1I8</accession>
<evidence type="ECO:0000256" key="4">
    <source>
        <dbReference type="ARBA" id="ARBA00022993"/>
    </source>
</evidence>
<dbReference type="PANTHER" id="PTHR40732">
    <property type="entry name" value="UPF0218 PROTEIN TK1697"/>
    <property type="match status" value="1"/>
</dbReference>
<feature type="binding site" evidence="6">
    <location>
        <position position="67"/>
    </location>
    <ligand>
        <name>GTP</name>
        <dbReference type="ChEBI" id="CHEBI:37565"/>
    </ligand>
</feature>
<feature type="binding site" evidence="6">
    <location>
        <position position="120"/>
    </location>
    <ligand>
        <name>GTP</name>
        <dbReference type="ChEBI" id="CHEBI:37565"/>
    </ligand>
</feature>
<comment type="catalytic activity">
    <reaction evidence="6">
        <text>3'-dephospho-CoA + GTP = GDP + CoA + H(+)</text>
        <dbReference type="Rhea" id="RHEA:61156"/>
        <dbReference type="ChEBI" id="CHEBI:15378"/>
        <dbReference type="ChEBI" id="CHEBI:37565"/>
        <dbReference type="ChEBI" id="CHEBI:57287"/>
        <dbReference type="ChEBI" id="CHEBI:57328"/>
        <dbReference type="ChEBI" id="CHEBI:58189"/>
        <dbReference type="EC" id="2.7.1.237"/>
    </reaction>
</comment>
<keyword evidence="2 6" id="KW-0547">Nucleotide-binding</keyword>
<comment type="similarity">
    <text evidence="6">Belongs to the GTP-dependent DPCK family.</text>
</comment>
<evidence type="ECO:0000256" key="3">
    <source>
        <dbReference type="ARBA" id="ARBA00022777"/>
    </source>
</evidence>
<comment type="caution">
    <text evidence="8">The sequence shown here is derived from an EMBL/GenBank/DDBJ whole genome shotgun (WGS) entry which is preliminary data.</text>
</comment>
<comment type="function">
    <text evidence="6">Catalyzes the GTP-dependent phosphorylation of the 3'-hydroxyl group of dephosphocoenzyme A to form coenzyme A (CoA).</text>
</comment>
<dbReference type="EMBL" id="DRXG01000007">
    <property type="protein sequence ID" value="HHN51777.1"/>
    <property type="molecule type" value="Genomic_DNA"/>
</dbReference>
<dbReference type="PIRSF" id="PIRSF006533">
    <property type="entry name" value="UCP006533"/>
    <property type="match status" value="1"/>
</dbReference>
<dbReference type="EMBL" id="DTAD01000060">
    <property type="protein sequence ID" value="HGN90560.1"/>
    <property type="molecule type" value="Genomic_DNA"/>
</dbReference>
<keyword evidence="1 6" id="KW-0808">Transferase</keyword>
<dbReference type="HAMAP" id="MF_00590">
    <property type="entry name" value="Dephospho_CoA_kinase_GTP_dep"/>
    <property type="match status" value="1"/>
</dbReference>
<comment type="caution">
    <text evidence="6">Lacks conserved residue(s) required for the propagation of feature annotation.</text>
</comment>
<dbReference type="UniPathway" id="UPA00241"/>
<dbReference type="AlphaFoldDB" id="A0A7C4E1I8"/>
<dbReference type="Pfam" id="PF04019">
    <property type="entry name" value="DUF359"/>
    <property type="match status" value="1"/>
</dbReference>
<gene>
    <name evidence="9" type="ORF">ENM30_00530</name>
    <name evidence="8" type="ORF">ENT82_05470</name>
    <name evidence="7" type="ORF">ENU43_03220</name>
</gene>
<evidence type="ECO:0000256" key="5">
    <source>
        <dbReference type="ARBA" id="ARBA00023134"/>
    </source>
</evidence>
<dbReference type="GO" id="GO:0015937">
    <property type="term" value="P:coenzyme A biosynthetic process"/>
    <property type="evidence" value="ECO:0007669"/>
    <property type="project" value="UniProtKB-UniRule"/>
</dbReference>
<keyword evidence="3 6" id="KW-0418">Kinase</keyword>
<dbReference type="EMBL" id="DTCM01000038">
    <property type="protein sequence ID" value="HGL40660.1"/>
    <property type="molecule type" value="Genomic_DNA"/>
</dbReference>
<evidence type="ECO:0000313" key="9">
    <source>
        <dbReference type="EMBL" id="HHN51777.1"/>
    </source>
</evidence>
<evidence type="ECO:0000256" key="2">
    <source>
        <dbReference type="ARBA" id="ARBA00022741"/>
    </source>
</evidence>
<sequence length="168" mass="18513">MTSIWSRPIVFTEEMKNRVRKPLGELRHGDLDYSPELADAKPLVVVGDYTYKRMIEANLRPDVVVVDARVMRNSAEIPKLEGYEVTRVRNMAGVIEPEAAEAVINAVSRGRGAVFVEGEEDLLALPAIHALPEGGVVVYGQPRQGYVVVKASTKVKKLVEEIISMATV</sequence>
<evidence type="ECO:0000313" key="8">
    <source>
        <dbReference type="EMBL" id="HGN90560.1"/>
    </source>
</evidence>
<dbReference type="InterPro" id="IPR007164">
    <property type="entry name" value="GTP-dep_dephospho-CoA_kin"/>
</dbReference>
<proteinExistence type="inferred from homology"/>
<protein>
    <recommendedName>
        <fullName evidence="6">GTP-dependent dephospho-CoA kinase</fullName>
        <ecNumber evidence="6">2.7.1.237</ecNumber>
    </recommendedName>
    <alternativeName>
        <fullName evidence="6">Dephospho-coenzyme A kinase</fullName>
        <shortName evidence="6">DPCK</shortName>
    </alternativeName>
</protein>
<name>A0A7C4E1I8_CALS0</name>
<dbReference type="PANTHER" id="PTHR40732:SF1">
    <property type="entry name" value="GTP-DEPENDENT DEPHOSPHO-COA KINASE"/>
    <property type="match status" value="1"/>
</dbReference>
<feature type="binding site" evidence="6">
    <location>
        <position position="48"/>
    </location>
    <ligand>
        <name>GTP</name>
        <dbReference type="ChEBI" id="CHEBI:37565"/>
    </ligand>
</feature>